<dbReference type="Pfam" id="PF02540">
    <property type="entry name" value="NAD_synthase"/>
    <property type="match status" value="1"/>
</dbReference>
<dbReference type="EC" id="6.3.5.2" evidence="9"/>
<dbReference type="CDD" id="cd01997">
    <property type="entry name" value="GMP_synthase_C"/>
    <property type="match status" value="1"/>
</dbReference>
<sequence>MEHPQKIIILDFGSQYTQLIARRIRESKVYSEIHPHHYDLNKIIEERPKGIILSGGPMSVYDEDAPVVDKKIFELGIPILGICYGMQLIARYNGGNVEPASNREYGKAEINIIGDDNLLKDVENNSVVWMSHGDYITELPNDYKIIARTENSPICAISNPAKKIYGLQFHPEVVHSKDGKKIIDNFLFDLCGCKPDWTPGNFIENTIDEVKKLVGDKKAICALSGGVDSSVAAVLLHKALGKNLINIHVDTGLMRKNESNDVVKMFKENFDIELVHVDASELFLERLQGVTDPEKKRKIIGNTFIEVFEKEAKKFEDAEFLVQGTLYPDVIESVSVKGKSVTIKTHHNVGGLPERMNLKLIEPFRELFKDEVREIGLKLGIPEIFIKRHPFPGPGLAVRVLGEITKERLDILREADDIFIKALHEDGIYDNIWQAFAVLLPVQSVGVMGDARTYENVLALRAVTSTDGMTADWYRFDHRFLEKVSNRIIRSVKGINRVVYDISSKPPSTIEWE</sequence>
<keyword evidence="4 9" id="KW-0547">Nucleotide-binding</keyword>
<dbReference type="InterPro" id="IPR004739">
    <property type="entry name" value="GMP_synth_GATase"/>
</dbReference>
<dbReference type="Gene3D" id="3.30.300.10">
    <property type="match status" value="1"/>
</dbReference>
<dbReference type="GO" id="GO:0005524">
    <property type="term" value="F:ATP binding"/>
    <property type="evidence" value="ECO:0007669"/>
    <property type="project" value="UniProtKB-UniRule"/>
</dbReference>
<dbReference type="GO" id="GO:0005829">
    <property type="term" value="C:cytosol"/>
    <property type="evidence" value="ECO:0007669"/>
    <property type="project" value="TreeGrafter"/>
</dbReference>
<dbReference type="SUPFAM" id="SSF54810">
    <property type="entry name" value="GMP synthetase C-terminal dimerisation domain"/>
    <property type="match status" value="1"/>
</dbReference>
<dbReference type="GO" id="GO:0003921">
    <property type="term" value="F:GMP synthase activity"/>
    <property type="evidence" value="ECO:0007669"/>
    <property type="project" value="InterPro"/>
</dbReference>
<evidence type="ECO:0000313" key="12">
    <source>
        <dbReference type="EMBL" id="AFN75523.1"/>
    </source>
</evidence>
<dbReference type="eggNOG" id="COG0519">
    <property type="taxonomic scope" value="Bacteria"/>
</dbReference>
<dbReference type="PANTHER" id="PTHR11922">
    <property type="entry name" value="GMP SYNTHASE-RELATED"/>
    <property type="match status" value="1"/>
</dbReference>
<dbReference type="PROSITE" id="PS51273">
    <property type="entry name" value="GATASE_TYPE_1"/>
    <property type="match status" value="1"/>
</dbReference>
<dbReference type="InterPro" id="IPR029062">
    <property type="entry name" value="Class_I_gatase-like"/>
</dbReference>
<dbReference type="InterPro" id="IPR022955">
    <property type="entry name" value="GMP_synthase"/>
</dbReference>
<dbReference type="HAMAP" id="MF_00344">
    <property type="entry name" value="GMP_synthase"/>
    <property type="match status" value="1"/>
</dbReference>
<dbReference type="UniPathway" id="UPA00189">
    <property type="reaction ID" value="UER00296"/>
</dbReference>
<organism evidence="12 13">
    <name type="scientific">Melioribacter roseus (strain DSM 23840 / JCM 17771 / VKM B-2668 / P3M-2)</name>
    <dbReference type="NCBI Taxonomy" id="1191523"/>
    <lineage>
        <taxon>Bacteria</taxon>
        <taxon>Pseudomonadati</taxon>
        <taxon>Ignavibacteriota</taxon>
        <taxon>Ignavibacteria</taxon>
        <taxon>Ignavibacteriales</taxon>
        <taxon>Melioribacteraceae</taxon>
        <taxon>Melioribacter</taxon>
    </lineage>
</organism>
<feature type="active site" description="Nucleophile" evidence="9">
    <location>
        <position position="83"/>
    </location>
</feature>
<feature type="active site" evidence="9">
    <location>
        <position position="170"/>
    </location>
</feature>
<keyword evidence="5 9" id="KW-0332">GMP biosynthesis</keyword>
<dbReference type="NCBIfam" id="TIGR00884">
    <property type="entry name" value="guaA_Cterm"/>
    <property type="match status" value="1"/>
</dbReference>
<dbReference type="NCBIfam" id="TIGR00888">
    <property type="entry name" value="guaA_Nterm"/>
    <property type="match status" value="1"/>
</dbReference>
<feature type="domain" description="GMPS ATP-PPase" evidence="11">
    <location>
        <begin position="197"/>
        <end position="388"/>
    </location>
</feature>
<evidence type="ECO:0000313" key="13">
    <source>
        <dbReference type="Proteomes" id="UP000009011"/>
    </source>
</evidence>
<dbReference type="RefSeq" id="WP_014856955.1">
    <property type="nucleotide sequence ID" value="NC_018178.1"/>
</dbReference>
<gene>
    <name evidence="9" type="primary">guaA</name>
    <name evidence="12" type="ordered locus">MROS_2293</name>
</gene>
<evidence type="ECO:0000256" key="1">
    <source>
        <dbReference type="ARBA" id="ARBA00002332"/>
    </source>
</evidence>
<dbReference type="Gene3D" id="3.40.50.620">
    <property type="entry name" value="HUPs"/>
    <property type="match status" value="1"/>
</dbReference>
<dbReference type="SUPFAM" id="SSF52317">
    <property type="entry name" value="Class I glutamine amidotransferase-like"/>
    <property type="match status" value="1"/>
</dbReference>
<dbReference type="InterPro" id="IPR017926">
    <property type="entry name" value="GATASE"/>
</dbReference>
<comment type="function">
    <text evidence="1 9">Catalyzes the synthesis of GMP from XMP.</text>
</comment>
<dbReference type="InterPro" id="IPR014729">
    <property type="entry name" value="Rossmann-like_a/b/a_fold"/>
</dbReference>
<dbReference type="PANTHER" id="PTHR11922:SF2">
    <property type="entry name" value="GMP SYNTHASE [GLUTAMINE-HYDROLYZING]"/>
    <property type="match status" value="1"/>
</dbReference>
<dbReference type="Pfam" id="PF00117">
    <property type="entry name" value="GATase"/>
    <property type="match status" value="1"/>
</dbReference>
<evidence type="ECO:0000256" key="2">
    <source>
        <dbReference type="ARBA" id="ARBA00005153"/>
    </source>
</evidence>
<dbReference type="PRINTS" id="PR00097">
    <property type="entry name" value="ANTSNTHASEII"/>
</dbReference>
<protein>
    <recommendedName>
        <fullName evidence="9">GMP synthase [glutamine-hydrolyzing]</fullName>
        <ecNumber evidence="9">6.3.5.2</ecNumber>
    </recommendedName>
    <alternativeName>
        <fullName evidence="9">GMP synthetase</fullName>
    </alternativeName>
    <alternativeName>
        <fullName evidence="9">Glutamine amidotransferase</fullName>
    </alternativeName>
</protein>
<dbReference type="NCBIfam" id="NF000848">
    <property type="entry name" value="PRK00074.1"/>
    <property type="match status" value="1"/>
</dbReference>
<evidence type="ECO:0000256" key="7">
    <source>
        <dbReference type="ARBA" id="ARBA00022840"/>
    </source>
</evidence>
<keyword evidence="7 9" id="KW-0067">ATP-binding</keyword>
<accession>I7A2U7</accession>
<dbReference type="AlphaFoldDB" id="I7A2U7"/>
<dbReference type="FunFam" id="3.30.300.10:FF:000002">
    <property type="entry name" value="GMP synthase [glutamine-hydrolyzing]"/>
    <property type="match status" value="1"/>
</dbReference>
<evidence type="ECO:0000256" key="9">
    <source>
        <dbReference type="HAMAP-Rule" id="MF_00344"/>
    </source>
</evidence>
<dbReference type="Proteomes" id="UP000009011">
    <property type="component" value="Chromosome"/>
</dbReference>
<evidence type="ECO:0000256" key="6">
    <source>
        <dbReference type="ARBA" id="ARBA00022755"/>
    </source>
</evidence>
<name>I7A2U7_MELRP</name>
<dbReference type="FunFam" id="3.40.50.620:FF:000001">
    <property type="entry name" value="GMP synthase [glutamine-hydrolyzing]"/>
    <property type="match status" value="1"/>
</dbReference>
<dbReference type="PROSITE" id="PS51553">
    <property type="entry name" value="GMPS_ATP_PPASE"/>
    <property type="match status" value="1"/>
</dbReference>
<dbReference type="InterPro" id="IPR022310">
    <property type="entry name" value="NAD/GMP_synthase"/>
</dbReference>
<dbReference type="CDD" id="cd01742">
    <property type="entry name" value="GATase1_GMP_Synthase"/>
    <property type="match status" value="1"/>
</dbReference>
<dbReference type="PATRIC" id="fig|1191523.3.peg.2422"/>
<comment type="pathway">
    <text evidence="2 9">Purine metabolism; GMP biosynthesis; GMP from XMP (L-Gln route): step 1/1.</text>
</comment>
<dbReference type="Gene3D" id="3.40.50.880">
    <property type="match status" value="1"/>
</dbReference>
<dbReference type="EMBL" id="CP003557">
    <property type="protein sequence ID" value="AFN75523.1"/>
    <property type="molecule type" value="Genomic_DNA"/>
</dbReference>
<comment type="catalytic activity">
    <reaction evidence="9">
        <text>XMP + L-glutamine + ATP + H2O = GMP + L-glutamate + AMP + diphosphate + 2 H(+)</text>
        <dbReference type="Rhea" id="RHEA:11680"/>
        <dbReference type="ChEBI" id="CHEBI:15377"/>
        <dbReference type="ChEBI" id="CHEBI:15378"/>
        <dbReference type="ChEBI" id="CHEBI:29985"/>
        <dbReference type="ChEBI" id="CHEBI:30616"/>
        <dbReference type="ChEBI" id="CHEBI:33019"/>
        <dbReference type="ChEBI" id="CHEBI:57464"/>
        <dbReference type="ChEBI" id="CHEBI:58115"/>
        <dbReference type="ChEBI" id="CHEBI:58359"/>
        <dbReference type="ChEBI" id="CHEBI:456215"/>
        <dbReference type="EC" id="6.3.5.2"/>
    </reaction>
</comment>
<evidence type="ECO:0000256" key="5">
    <source>
        <dbReference type="ARBA" id="ARBA00022749"/>
    </source>
</evidence>
<dbReference type="PRINTS" id="PR00096">
    <property type="entry name" value="GATASE"/>
</dbReference>
<dbReference type="FunFam" id="3.40.50.880:FF:000001">
    <property type="entry name" value="GMP synthase [glutamine-hydrolyzing]"/>
    <property type="match status" value="1"/>
</dbReference>
<evidence type="ECO:0000256" key="8">
    <source>
        <dbReference type="ARBA" id="ARBA00022962"/>
    </source>
</evidence>
<feature type="binding site" evidence="10">
    <location>
        <begin position="224"/>
        <end position="230"/>
    </location>
    <ligand>
        <name>ATP</name>
        <dbReference type="ChEBI" id="CHEBI:30616"/>
    </ligand>
</feature>
<keyword evidence="8 9" id="KW-0315">Glutamine amidotransferase</keyword>
<evidence type="ECO:0000256" key="4">
    <source>
        <dbReference type="ARBA" id="ARBA00022741"/>
    </source>
</evidence>
<dbReference type="InterPro" id="IPR001674">
    <property type="entry name" value="GMP_synth_C"/>
</dbReference>
<dbReference type="Pfam" id="PF00958">
    <property type="entry name" value="GMP_synt_C"/>
    <property type="match status" value="1"/>
</dbReference>
<reference evidence="12 13" key="1">
    <citation type="journal article" date="2013" name="PLoS ONE">
        <title>Genomic analysis of Melioribacter roseus, facultatively anaerobic organotrophic bacterium representing a novel deep lineage within Bacteriodetes/Chlorobi group.</title>
        <authorList>
            <person name="Kadnikov V.V."/>
            <person name="Mardanov A.V."/>
            <person name="Podosokorskaya O.A."/>
            <person name="Gavrilov S.N."/>
            <person name="Kublanov I.V."/>
            <person name="Beletsky A.V."/>
            <person name="Bonch-Osmolovskaya E.A."/>
            <person name="Ravin N.V."/>
        </authorList>
    </citation>
    <scope>NUCLEOTIDE SEQUENCE [LARGE SCALE GENOMIC DNA]</scope>
    <source>
        <strain evidence="13">JCM 17771 / P3M-2</strain>
    </source>
</reference>
<dbReference type="PRINTS" id="PR00099">
    <property type="entry name" value="CPSGATASE"/>
</dbReference>
<dbReference type="eggNOG" id="COG0518">
    <property type="taxonomic scope" value="Bacteria"/>
</dbReference>
<dbReference type="InterPro" id="IPR025777">
    <property type="entry name" value="GMPS_ATP_PPase_dom"/>
</dbReference>
<dbReference type="SUPFAM" id="SSF52402">
    <property type="entry name" value="Adenine nucleotide alpha hydrolases-like"/>
    <property type="match status" value="1"/>
</dbReference>
<dbReference type="HOGENOM" id="CLU_014340_0_5_10"/>
<keyword evidence="13" id="KW-1185">Reference proteome</keyword>
<evidence type="ECO:0000259" key="11">
    <source>
        <dbReference type="PROSITE" id="PS51553"/>
    </source>
</evidence>
<keyword evidence="6 9" id="KW-0658">Purine biosynthesis</keyword>
<comment type="subunit">
    <text evidence="9">Homodimer.</text>
</comment>
<proteinExistence type="inferred from homology"/>
<evidence type="ECO:0000256" key="10">
    <source>
        <dbReference type="PROSITE-ProRule" id="PRU00886"/>
    </source>
</evidence>
<dbReference type="STRING" id="1191523.MROS_2293"/>
<keyword evidence="3 9" id="KW-0436">Ligase</keyword>
<dbReference type="KEGG" id="mro:MROS_2293"/>
<feature type="active site" evidence="9">
    <location>
        <position position="172"/>
    </location>
</feature>
<evidence type="ECO:0000256" key="3">
    <source>
        <dbReference type="ARBA" id="ARBA00022598"/>
    </source>
</evidence>